<keyword evidence="8" id="KW-1133">Transmembrane helix</keyword>
<dbReference type="GO" id="GO:0006508">
    <property type="term" value="P:proteolysis"/>
    <property type="evidence" value="ECO:0007669"/>
    <property type="project" value="UniProtKB-KW"/>
</dbReference>
<dbReference type="Pfam" id="PF02163">
    <property type="entry name" value="Peptidase_M50"/>
    <property type="match status" value="1"/>
</dbReference>
<keyword evidence="4 11" id="KW-0645">Protease</keyword>
<comment type="cofactor">
    <cofactor evidence="1">
        <name>Zn(2+)</name>
        <dbReference type="ChEBI" id="CHEBI:29105"/>
    </cofactor>
</comment>
<accession>A0A510JBL5</accession>
<dbReference type="STRING" id="714315.GCA_000516535_00441"/>
<dbReference type="Gene3D" id="2.30.42.10">
    <property type="match status" value="1"/>
</dbReference>
<name>A0A510JBL5_9FUSO</name>
<protein>
    <submittedName>
        <fullName evidence="11">RIP metalloprotease RseP</fullName>
    </submittedName>
</protein>
<dbReference type="InterPro" id="IPR036034">
    <property type="entry name" value="PDZ_sf"/>
</dbReference>
<dbReference type="PANTHER" id="PTHR42837">
    <property type="entry name" value="REGULATOR OF SIGMA-E PROTEASE RSEP"/>
    <property type="match status" value="1"/>
</dbReference>
<evidence type="ECO:0000256" key="8">
    <source>
        <dbReference type="ARBA" id="ARBA00022989"/>
    </source>
</evidence>
<comment type="similarity">
    <text evidence="3">Belongs to the peptidase M50B family.</text>
</comment>
<evidence type="ECO:0000256" key="9">
    <source>
        <dbReference type="ARBA" id="ARBA00023049"/>
    </source>
</evidence>
<keyword evidence="10" id="KW-0472">Membrane</keyword>
<dbReference type="GO" id="GO:0004222">
    <property type="term" value="F:metalloendopeptidase activity"/>
    <property type="evidence" value="ECO:0007669"/>
    <property type="project" value="InterPro"/>
</dbReference>
<evidence type="ECO:0000256" key="7">
    <source>
        <dbReference type="ARBA" id="ARBA00022833"/>
    </source>
</evidence>
<evidence type="ECO:0000256" key="6">
    <source>
        <dbReference type="ARBA" id="ARBA00022801"/>
    </source>
</evidence>
<dbReference type="InterPro" id="IPR001478">
    <property type="entry name" value="PDZ"/>
</dbReference>
<dbReference type="InterPro" id="IPR008915">
    <property type="entry name" value="Peptidase_M50"/>
</dbReference>
<keyword evidence="5" id="KW-0812">Transmembrane</keyword>
<dbReference type="InterPro" id="IPR004387">
    <property type="entry name" value="Pept_M50_Zn"/>
</dbReference>
<dbReference type="CDD" id="cd06163">
    <property type="entry name" value="S2P-M50_PDZ_RseP-like"/>
    <property type="match status" value="1"/>
</dbReference>
<dbReference type="EMBL" id="AP019822">
    <property type="protein sequence ID" value="BBM35513.1"/>
    <property type="molecule type" value="Genomic_DNA"/>
</dbReference>
<evidence type="ECO:0000256" key="4">
    <source>
        <dbReference type="ARBA" id="ARBA00022670"/>
    </source>
</evidence>
<evidence type="ECO:0000313" key="12">
    <source>
        <dbReference type="Proteomes" id="UP000321606"/>
    </source>
</evidence>
<keyword evidence="6" id="KW-0378">Hydrolase</keyword>
<dbReference type="PANTHER" id="PTHR42837:SF2">
    <property type="entry name" value="MEMBRANE METALLOPROTEASE ARASP2, CHLOROPLASTIC-RELATED"/>
    <property type="match status" value="1"/>
</dbReference>
<comment type="subcellular location">
    <subcellularLocation>
        <location evidence="2">Membrane</location>
        <topology evidence="2">Multi-pass membrane protein</topology>
    </subcellularLocation>
</comment>
<dbReference type="KEGG" id="lgo:JCM16774_0438"/>
<dbReference type="OrthoDB" id="9782003at2"/>
<dbReference type="SUPFAM" id="SSF50156">
    <property type="entry name" value="PDZ domain-like"/>
    <property type="match status" value="1"/>
</dbReference>
<gene>
    <name evidence="11" type="primary">rseP</name>
    <name evidence="11" type="ORF">JCM16774_0438</name>
</gene>
<evidence type="ECO:0000256" key="1">
    <source>
        <dbReference type="ARBA" id="ARBA00001947"/>
    </source>
</evidence>
<evidence type="ECO:0000256" key="2">
    <source>
        <dbReference type="ARBA" id="ARBA00004141"/>
    </source>
</evidence>
<dbReference type="SMART" id="SM00228">
    <property type="entry name" value="PDZ"/>
    <property type="match status" value="1"/>
</dbReference>
<dbReference type="GO" id="GO:0016020">
    <property type="term" value="C:membrane"/>
    <property type="evidence" value="ECO:0007669"/>
    <property type="project" value="UniProtKB-SubCell"/>
</dbReference>
<reference evidence="11 12" key="1">
    <citation type="submission" date="2019-07" db="EMBL/GenBank/DDBJ databases">
        <title>Complete Genome Sequence of Leptotrichia goodfellowii Strain JCM 16774.</title>
        <authorList>
            <person name="Watanabe S."/>
            <person name="Cui L."/>
        </authorList>
    </citation>
    <scope>NUCLEOTIDE SEQUENCE [LARGE SCALE GENOMIC DNA]</scope>
    <source>
        <strain evidence="11 12">JCM16774</strain>
    </source>
</reference>
<dbReference type="Proteomes" id="UP000321606">
    <property type="component" value="Chromosome"/>
</dbReference>
<dbReference type="AlphaFoldDB" id="A0A510JBL5"/>
<evidence type="ECO:0000256" key="5">
    <source>
        <dbReference type="ARBA" id="ARBA00022692"/>
    </source>
</evidence>
<evidence type="ECO:0000256" key="3">
    <source>
        <dbReference type="ARBA" id="ARBA00007931"/>
    </source>
</evidence>
<proteinExistence type="inferred from homology"/>
<dbReference type="RefSeq" id="WP_006808055.1">
    <property type="nucleotide sequence ID" value="NZ_AP019822.1"/>
</dbReference>
<sequence>MSIIFTIIILGIIIFLHELGHFMTAKYYKMPVLEFAIGMGPKVFSKKINETAYSIRLLPLGGFVNIGGMQPEDDPEKQVKDGFYTKSPFSRFVVLIAGIMMNFISSIIAIFIMLSVTGGVPAGYIKPIVGSVNENSAAKNVLQVNDRITEINGKKIKNWEDLANAIYKINEKGYNGENISLKIMRDNKEINTDIKLTYSEELKINALGIVAAQAKISFFQKISASFYTFGNYFKVMADGLKMLITGKVSVKEVTGPVGLPKYVGQAYKDGGGIGLLNIFILLSINIGLMNLLPIPALDGGRLLFVIPEFFGIKVNKKIEERIHMIGMLLLLGLMVFIVFNDVMKYF</sequence>
<keyword evidence="9 11" id="KW-0482">Metalloprotease</keyword>
<evidence type="ECO:0000313" key="11">
    <source>
        <dbReference type="EMBL" id="BBM35513.1"/>
    </source>
</evidence>
<evidence type="ECO:0000256" key="10">
    <source>
        <dbReference type="ARBA" id="ARBA00023136"/>
    </source>
</evidence>
<organism evidence="11 12">
    <name type="scientific">Pseudoleptotrichia goodfellowii</name>
    <dbReference type="NCBI Taxonomy" id="157692"/>
    <lineage>
        <taxon>Bacteria</taxon>
        <taxon>Fusobacteriati</taxon>
        <taxon>Fusobacteriota</taxon>
        <taxon>Fusobacteriia</taxon>
        <taxon>Fusobacteriales</taxon>
        <taxon>Leptotrichiaceae</taxon>
        <taxon>Pseudoleptotrichia</taxon>
    </lineage>
</organism>
<keyword evidence="7" id="KW-0862">Zinc</keyword>